<dbReference type="Gene3D" id="3.10.129.10">
    <property type="entry name" value="Hotdog Thioesterase"/>
    <property type="match status" value="1"/>
</dbReference>
<keyword evidence="1" id="KW-0378">Hydrolase</keyword>
<evidence type="ECO:0000313" key="3">
    <source>
        <dbReference type="EMBL" id="QNO57725.1"/>
    </source>
</evidence>
<organism evidence="3">
    <name type="scientific">Candidatus Methanophaga sp. ANME-1 ERB7</name>
    <dbReference type="NCBI Taxonomy" id="2759913"/>
    <lineage>
        <taxon>Archaea</taxon>
        <taxon>Methanobacteriati</taxon>
        <taxon>Methanobacteriota</taxon>
        <taxon>Stenosarchaea group</taxon>
        <taxon>Methanomicrobia</taxon>
        <taxon>Candidatus Methanophagales</taxon>
        <taxon>Candidatus Methanophagaceae</taxon>
        <taxon>Candidatus Methanophaga</taxon>
    </lineage>
</organism>
<dbReference type="InterPro" id="IPR052723">
    <property type="entry name" value="Acyl-CoA_thioesterase_PaaI"/>
</dbReference>
<reference evidence="3" key="1">
    <citation type="submission" date="2020-06" db="EMBL/GenBank/DDBJ databases">
        <title>Unique genomic features of the anaerobic methanotrophic archaea.</title>
        <authorList>
            <person name="Chadwick G.L."/>
            <person name="Skennerton C.T."/>
            <person name="Laso-Perez R."/>
            <person name="Leu A.O."/>
            <person name="Speth D.R."/>
            <person name="Yu H."/>
            <person name="Morgan-Lang C."/>
            <person name="Hatzenpichler R."/>
            <person name="Goudeau D."/>
            <person name="Malmstrom R."/>
            <person name="Brazelton W.J."/>
            <person name="Woyke T."/>
            <person name="Hallam S.J."/>
            <person name="Tyson G.W."/>
            <person name="Wegener G."/>
            <person name="Boetius A."/>
            <person name="Orphan V."/>
        </authorList>
    </citation>
    <scope>NUCLEOTIDE SEQUENCE</scope>
</reference>
<dbReference type="EMBL" id="MT631700">
    <property type="protein sequence ID" value="QNO57725.1"/>
    <property type="molecule type" value="Genomic_DNA"/>
</dbReference>
<proteinExistence type="predicted"/>
<dbReference type="CDD" id="cd03443">
    <property type="entry name" value="PaaI_thioesterase"/>
    <property type="match status" value="1"/>
</dbReference>
<dbReference type="InterPro" id="IPR006683">
    <property type="entry name" value="Thioestr_dom"/>
</dbReference>
<feature type="domain" description="Thioesterase" evidence="2">
    <location>
        <begin position="48"/>
        <end position="122"/>
    </location>
</feature>
<dbReference type="InterPro" id="IPR029069">
    <property type="entry name" value="HotDog_dom_sf"/>
</dbReference>
<dbReference type="Pfam" id="PF03061">
    <property type="entry name" value="4HBT"/>
    <property type="match status" value="1"/>
</dbReference>
<dbReference type="PANTHER" id="PTHR42856">
    <property type="entry name" value="ACYL-COENZYME A THIOESTERASE PAAI"/>
    <property type="match status" value="1"/>
</dbReference>
<dbReference type="GO" id="GO:0016289">
    <property type="term" value="F:acyl-CoA hydrolase activity"/>
    <property type="evidence" value="ECO:0007669"/>
    <property type="project" value="TreeGrafter"/>
</dbReference>
<evidence type="ECO:0000256" key="1">
    <source>
        <dbReference type="ARBA" id="ARBA00022801"/>
    </source>
</evidence>
<evidence type="ECO:0000259" key="2">
    <source>
        <dbReference type="Pfam" id="PF03061"/>
    </source>
</evidence>
<dbReference type="InterPro" id="IPR003736">
    <property type="entry name" value="PAAI_dom"/>
</dbReference>
<accession>A0A7G9ZBU1</accession>
<gene>
    <name evidence="3" type="ORF">GBAFDLPJ_00019</name>
</gene>
<dbReference type="PANTHER" id="PTHR42856:SF1">
    <property type="entry name" value="ACYL-COENZYME A THIOESTERASE PAAI"/>
    <property type="match status" value="1"/>
</dbReference>
<sequence length="140" mass="15473">MDDKIFDSIIKRVRDEPYAKRMGIEPVVLDAGHSKVKMIFKGDMENMFGMAHGGAIFSLLDEAFEMAANSHGTVAVALSMNITYIKPPSTGDVLYAEAREVSRSGRIGTYAINVKNEGDNLIAICQALAYRKRDKLPFLD</sequence>
<dbReference type="SUPFAM" id="SSF54637">
    <property type="entry name" value="Thioesterase/thiol ester dehydrase-isomerase"/>
    <property type="match status" value="1"/>
</dbReference>
<dbReference type="AlphaFoldDB" id="A0A7G9ZBU1"/>
<dbReference type="NCBIfam" id="TIGR00369">
    <property type="entry name" value="unchar_dom_1"/>
    <property type="match status" value="1"/>
</dbReference>
<name>A0A7G9ZBU1_9EURY</name>
<protein>
    <recommendedName>
        <fullName evidence="2">Thioesterase domain-containing protein</fullName>
    </recommendedName>
</protein>